<evidence type="ECO:0000313" key="3">
    <source>
        <dbReference type="EMBL" id="SHJ02765.1"/>
    </source>
</evidence>
<comment type="similarity">
    <text evidence="1">To bacterial alkanal monooxygenase alpha and beta chains.</text>
</comment>
<evidence type="ECO:0000259" key="2">
    <source>
        <dbReference type="Pfam" id="PF00296"/>
    </source>
</evidence>
<feature type="domain" description="Luciferase-like" evidence="2">
    <location>
        <begin position="11"/>
        <end position="292"/>
    </location>
</feature>
<dbReference type="InterPro" id="IPR011251">
    <property type="entry name" value="Luciferase-like_dom"/>
</dbReference>
<dbReference type="RefSeq" id="WP_060605523.1">
    <property type="nucleotide sequence ID" value="NZ_FQZC01000002.1"/>
</dbReference>
<dbReference type="InterPro" id="IPR050766">
    <property type="entry name" value="Bact_Lucif_Oxidored"/>
</dbReference>
<accession>A0ABY1IDQ0</accession>
<dbReference type="NCBIfam" id="TIGR03558">
    <property type="entry name" value="oxido_grp_1"/>
    <property type="match status" value="1"/>
</dbReference>
<dbReference type="Proteomes" id="UP000184290">
    <property type="component" value="Unassembled WGS sequence"/>
</dbReference>
<dbReference type="InterPro" id="IPR019949">
    <property type="entry name" value="CmoO-like"/>
</dbReference>
<dbReference type="PANTHER" id="PTHR30137">
    <property type="entry name" value="LUCIFERASE-LIKE MONOOXYGENASE"/>
    <property type="match status" value="1"/>
</dbReference>
<dbReference type="Gene3D" id="3.20.20.30">
    <property type="entry name" value="Luciferase-like domain"/>
    <property type="match status" value="1"/>
</dbReference>
<dbReference type="SUPFAM" id="SSF51679">
    <property type="entry name" value="Bacterial luciferase-like"/>
    <property type="match status" value="1"/>
</dbReference>
<dbReference type="PANTHER" id="PTHR30137:SF6">
    <property type="entry name" value="LUCIFERASE-LIKE MONOOXYGENASE"/>
    <property type="match status" value="1"/>
</dbReference>
<evidence type="ECO:0000313" key="4">
    <source>
        <dbReference type="Proteomes" id="UP000184290"/>
    </source>
</evidence>
<dbReference type="EMBL" id="FQZC01000002">
    <property type="protein sequence ID" value="SHJ02765.1"/>
    <property type="molecule type" value="Genomic_DNA"/>
</dbReference>
<keyword evidence="4" id="KW-1185">Reference proteome</keyword>
<sequence>MTVYSMLDLAPVPEGSTVAQALGRSARLAQHAEAHGYHRFWLAEHHNMPGIASAATAVVIGHVAAHTKTIRVGSGGIMLPNHAPLVIAEQFGTLAELYPGRIDLGLGRAPGTDMLTARALRRNLESSDNFPQDVVELLHYLDDADEGQKLRAIPGAGTHVPVWILGSSLFGAQLAAHLGLPYAFASHFAPAALDDAAEVYRQTFRPSAFLDKPYFMLAANLFAAATDAEGRKLKTSMQLAFAQLRTGKPGKLPRPIDDIDAALEPPARAMVDEALRISATGSPQSVRDQLAGLIARYQPDEIMLNGQIHDEAARLESFRIGAKAMQALNAERQAA</sequence>
<gene>
    <name evidence="3" type="ORF">SAMN02745911_1444</name>
</gene>
<protein>
    <submittedName>
        <fullName evidence="3">Luciferase family oxidoreductase, group 1</fullName>
    </submittedName>
</protein>
<dbReference type="Pfam" id="PF00296">
    <property type="entry name" value="Bac_luciferase"/>
    <property type="match status" value="1"/>
</dbReference>
<evidence type="ECO:0000256" key="1">
    <source>
        <dbReference type="ARBA" id="ARBA00007789"/>
    </source>
</evidence>
<dbReference type="InterPro" id="IPR036661">
    <property type="entry name" value="Luciferase-like_sf"/>
</dbReference>
<proteinExistence type="predicted"/>
<reference evidence="3 4" key="1">
    <citation type="submission" date="2016-11" db="EMBL/GenBank/DDBJ databases">
        <authorList>
            <person name="Varghese N."/>
            <person name="Submissions S."/>
        </authorList>
    </citation>
    <scope>NUCLEOTIDE SEQUENCE [LARGE SCALE GENOMIC DNA]</scope>
    <source>
        <strain evidence="3 4">DSM 21988</strain>
    </source>
</reference>
<comment type="caution">
    <text evidence="3">The sequence shown here is derived from an EMBL/GenBank/DDBJ whole genome shotgun (WGS) entry which is preliminary data.</text>
</comment>
<organism evidence="3 4">
    <name type="scientific">Aureimonas altamirensis DSM 21988</name>
    <dbReference type="NCBI Taxonomy" id="1121026"/>
    <lineage>
        <taxon>Bacteria</taxon>
        <taxon>Pseudomonadati</taxon>
        <taxon>Pseudomonadota</taxon>
        <taxon>Alphaproteobacteria</taxon>
        <taxon>Hyphomicrobiales</taxon>
        <taxon>Aurantimonadaceae</taxon>
        <taxon>Aureimonas</taxon>
    </lineage>
</organism>
<name>A0ABY1IDQ0_9HYPH</name>